<feature type="transmembrane region" description="Helical" evidence="1">
    <location>
        <begin position="194"/>
        <end position="216"/>
    </location>
</feature>
<dbReference type="AlphaFoldDB" id="A0A518BS45"/>
<evidence type="ECO:0000256" key="1">
    <source>
        <dbReference type="SAM" id="Phobius"/>
    </source>
</evidence>
<evidence type="ECO:0000313" key="2">
    <source>
        <dbReference type="EMBL" id="QDU69785.1"/>
    </source>
</evidence>
<accession>A0A518BS45</accession>
<feature type="transmembrane region" description="Helical" evidence="1">
    <location>
        <begin position="65"/>
        <end position="85"/>
    </location>
</feature>
<dbReference type="Proteomes" id="UP000316921">
    <property type="component" value="Chromosome"/>
</dbReference>
<protein>
    <submittedName>
        <fullName evidence="2">Uncharacterized protein</fullName>
    </submittedName>
</protein>
<name>A0A518BS45_9BACT</name>
<feature type="transmembrane region" description="Helical" evidence="1">
    <location>
        <begin position="267"/>
        <end position="288"/>
    </location>
</feature>
<reference evidence="2 3" key="1">
    <citation type="submission" date="2019-02" db="EMBL/GenBank/DDBJ databases">
        <title>Deep-cultivation of Planctomycetes and their phenomic and genomic characterization uncovers novel biology.</title>
        <authorList>
            <person name="Wiegand S."/>
            <person name="Jogler M."/>
            <person name="Boedeker C."/>
            <person name="Pinto D."/>
            <person name="Vollmers J."/>
            <person name="Rivas-Marin E."/>
            <person name="Kohn T."/>
            <person name="Peeters S.H."/>
            <person name="Heuer A."/>
            <person name="Rast P."/>
            <person name="Oberbeckmann S."/>
            <person name="Bunk B."/>
            <person name="Jeske O."/>
            <person name="Meyerdierks A."/>
            <person name="Storesund J.E."/>
            <person name="Kallscheuer N."/>
            <person name="Luecker S."/>
            <person name="Lage O.M."/>
            <person name="Pohl T."/>
            <person name="Merkel B.J."/>
            <person name="Hornburger P."/>
            <person name="Mueller R.-W."/>
            <person name="Bruemmer F."/>
            <person name="Labrenz M."/>
            <person name="Spormann A.M."/>
            <person name="Op den Camp H."/>
            <person name="Overmann J."/>
            <person name="Amann R."/>
            <person name="Jetten M.S.M."/>
            <person name="Mascher T."/>
            <person name="Medema M.H."/>
            <person name="Devos D.P."/>
            <person name="Kaster A.-K."/>
            <person name="Ovreas L."/>
            <person name="Rohde M."/>
            <person name="Galperin M.Y."/>
            <person name="Jogler C."/>
        </authorList>
    </citation>
    <scope>NUCLEOTIDE SEQUENCE [LARGE SCALE GENOMIC DNA]</scope>
    <source>
        <strain evidence="2 3">Pla133</strain>
    </source>
</reference>
<keyword evidence="1" id="KW-1133">Transmembrane helix</keyword>
<dbReference type="EMBL" id="CP036287">
    <property type="protein sequence ID" value="QDU69785.1"/>
    <property type="molecule type" value="Genomic_DNA"/>
</dbReference>
<sequence length="290" mass="32370">MLQAVTRRLERAIHELHSLDPRDVSARLTLLLLVLYGPGYWDLSVPTVMLAAAGMTIPPLARQPYFWGALTLIQAVGVIPRVYVIDNHKVLMVYWCLALSLSMKSRALLAHHSRLLIGWCFLFAAYWKAVTPGFVDGSFLHFTMLTDTRFTGFAQIVAGIDAGVLDENRSALRSTVSGDVASARLLDSRFAGPLALSMTLWTLVSEVLIAVTFLLSKWIRLARNLRHVVLAQFVCFTYPVATVVGFGWLLTIMGYAQTGRMEGRSRIVFLGLFLAMQLFLVPWERLVLGK</sequence>
<keyword evidence="1" id="KW-0472">Membrane</keyword>
<evidence type="ECO:0000313" key="3">
    <source>
        <dbReference type="Proteomes" id="UP000316921"/>
    </source>
</evidence>
<keyword evidence="1" id="KW-0812">Transmembrane</keyword>
<feature type="transmembrane region" description="Helical" evidence="1">
    <location>
        <begin position="28"/>
        <end position="53"/>
    </location>
</feature>
<dbReference type="RefSeq" id="WP_145070011.1">
    <property type="nucleotide sequence ID" value="NZ_CP036287.1"/>
</dbReference>
<feature type="transmembrane region" description="Helical" evidence="1">
    <location>
        <begin position="228"/>
        <end position="255"/>
    </location>
</feature>
<organism evidence="2 3">
    <name type="scientific">Engelhardtia mirabilis</name>
    <dbReference type="NCBI Taxonomy" id="2528011"/>
    <lineage>
        <taxon>Bacteria</taxon>
        <taxon>Pseudomonadati</taxon>
        <taxon>Planctomycetota</taxon>
        <taxon>Planctomycetia</taxon>
        <taxon>Planctomycetia incertae sedis</taxon>
        <taxon>Engelhardtia</taxon>
    </lineage>
</organism>
<dbReference type="KEGG" id="pbap:Pla133_49070"/>
<proteinExistence type="predicted"/>
<gene>
    <name evidence="2" type="ORF">Pla133_49070</name>
</gene>
<feature type="transmembrane region" description="Helical" evidence="1">
    <location>
        <begin position="116"/>
        <end position="135"/>
    </location>
</feature>
<keyword evidence="3" id="KW-1185">Reference proteome</keyword>